<evidence type="ECO:0000256" key="1">
    <source>
        <dbReference type="SAM" id="MobiDB-lite"/>
    </source>
</evidence>
<keyword evidence="3" id="KW-1185">Reference proteome</keyword>
<feature type="region of interest" description="Disordered" evidence="1">
    <location>
        <begin position="68"/>
        <end position="98"/>
    </location>
</feature>
<dbReference type="Proteomes" id="UP001168877">
    <property type="component" value="Unassembled WGS sequence"/>
</dbReference>
<gene>
    <name evidence="2" type="ORF">LWI29_000161</name>
</gene>
<name>A0AA39V817_ACESA</name>
<feature type="compositionally biased region" description="Low complexity" evidence="1">
    <location>
        <begin position="68"/>
        <end position="82"/>
    </location>
</feature>
<dbReference type="AlphaFoldDB" id="A0AA39V817"/>
<proteinExistence type="predicted"/>
<sequence>MCEGCLEIQGREEKRREEHLNYDDEKYKALKKTKDPSSLKAFVSVRKTYLHLVQHLAHAECCTPANQLLTPHPTHPTQPSNSANQLSSPAAEDDGEIQDRRQCEATTAMDVQRRRLREWEAPVRVAVVAARPASPSPCHRRRHCTSVAVVASHGHRRRLLLLGCWVGWSAELIV</sequence>
<reference evidence="2" key="1">
    <citation type="journal article" date="2022" name="Plant J.">
        <title>Strategies of tolerance reflected in two North American maple genomes.</title>
        <authorList>
            <person name="McEvoy S.L."/>
            <person name="Sezen U.U."/>
            <person name="Trouern-Trend A."/>
            <person name="McMahon S.M."/>
            <person name="Schaberg P.G."/>
            <person name="Yang J."/>
            <person name="Wegrzyn J.L."/>
            <person name="Swenson N.G."/>
        </authorList>
    </citation>
    <scope>NUCLEOTIDE SEQUENCE</scope>
    <source>
        <strain evidence="2">NS2018</strain>
    </source>
</reference>
<evidence type="ECO:0000313" key="3">
    <source>
        <dbReference type="Proteomes" id="UP001168877"/>
    </source>
</evidence>
<dbReference type="EMBL" id="JAUESC010000388">
    <property type="protein sequence ID" value="KAK0570372.1"/>
    <property type="molecule type" value="Genomic_DNA"/>
</dbReference>
<protein>
    <submittedName>
        <fullName evidence="2">Uncharacterized protein</fullName>
    </submittedName>
</protein>
<evidence type="ECO:0000313" key="2">
    <source>
        <dbReference type="EMBL" id="KAK0570372.1"/>
    </source>
</evidence>
<comment type="caution">
    <text evidence="2">The sequence shown here is derived from an EMBL/GenBank/DDBJ whole genome shotgun (WGS) entry which is preliminary data.</text>
</comment>
<reference evidence="2" key="2">
    <citation type="submission" date="2023-06" db="EMBL/GenBank/DDBJ databases">
        <authorList>
            <person name="Swenson N.G."/>
            <person name="Wegrzyn J.L."/>
            <person name="Mcevoy S.L."/>
        </authorList>
    </citation>
    <scope>NUCLEOTIDE SEQUENCE</scope>
    <source>
        <strain evidence="2">NS2018</strain>
        <tissue evidence="2">Leaf</tissue>
    </source>
</reference>
<organism evidence="2 3">
    <name type="scientific">Acer saccharum</name>
    <name type="common">Sugar maple</name>
    <dbReference type="NCBI Taxonomy" id="4024"/>
    <lineage>
        <taxon>Eukaryota</taxon>
        <taxon>Viridiplantae</taxon>
        <taxon>Streptophyta</taxon>
        <taxon>Embryophyta</taxon>
        <taxon>Tracheophyta</taxon>
        <taxon>Spermatophyta</taxon>
        <taxon>Magnoliopsida</taxon>
        <taxon>eudicotyledons</taxon>
        <taxon>Gunneridae</taxon>
        <taxon>Pentapetalae</taxon>
        <taxon>rosids</taxon>
        <taxon>malvids</taxon>
        <taxon>Sapindales</taxon>
        <taxon>Sapindaceae</taxon>
        <taxon>Hippocastanoideae</taxon>
        <taxon>Acereae</taxon>
        <taxon>Acer</taxon>
    </lineage>
</organism>
<accession>A0AA39V817</accession>